<comment type="caution">
    <text evidence="1">The sequence shown here is derived from an EMBL/GenBank/DDBJ whole genome shotgun (WGS) entry which is preliminary data.</text>
</comment>
<dbReference type="Proteomes" id="UP000604737">
    <property type="component" value="Unassembled WGS sequence"/>
</dbReference>
<name>A0ABQ3GZS2_9NEIS</name>
<accession>A0ABQ3GZS2</accession>
<keyword evidence="2" id="KW-1185">Reference proteome</keyword>
<gene>
    <name evidence="1" type="ORF">GCM10007350_16170</name>
</gene>
<evidence type="ECO:0008006" key="3">
    <source>
        <dbReference type="Google" id="ProtNLM"/>
    </source>
</evidence>
<dbReference type="RefSeq" id="WP_189459794.1">
    <property type="nucleotide sequence ID" value="NZ_BMYO01000004.1"/>
</dbReference>
<reference evidence="2" key="1">
    <citation type="journal article" date="2019" name="Int. J. Syst. Evol. Microbiol.">
        <title>The Global Catalogue of Microorganisms (GCM) 10K type strain sequencing project: providing services to taxonomists for standard genome sequencing and annotation.</title>
        <authorList>
            <consortium name="The Broad Institute Genomics Platform"/>
            <consortium name="The Broad Institute Genome Sequencing Center for Infectious Disease"/>
            <person name="Wu L."/>
            <person name="Ma J."/>
        </authorList>
    </citation>
    <scope>NUCLEOTIDE SEQUENCE [LARGE SCALE GENOMIC DNA]</scope>
    <source>
        <strain evidence="2">KCTC 23701</strain>
    </source>
</reference>
<proteinExistence type="predicted"/>
<dbReference type="EMBL" id="BMYO01000004">
    <property type="protein sequence ID" value="GHD61591.1"/>
    <property type="molecule type" value="Genomic_DNA"/>
</dbReference>
<evidence type="ECO:0000313" key="2">
    <source>
        <dbReference type="Proteomes" id="UP000604737"/>
    </source>
</evidence>
<organism evidence="1 2">
    <name type="scientific">Jeongeupia chitinilytica</name>
    <dbReference type="NCBI Taxonomy" id="1041641"/>
    <lineage>
        <taxon>Bacteria</taxon>
        <taxon>Pseudomonadati</taxon>
        <taxon>Pseudomonadota</taxon>
        <taxon>Betaproteobacteria</taxon>
        <taxon>Neisseriales</taxon>
        <taxon>Chitinibacteraceae</taxon>
        <taxon>Jeongeupia</taxon>
    </lineage>
</organism>
<sequence>MLNRLKTLLSTQWSERATRQRDSAMAMATTIPQYVARKVSSAAYHDLLFRIEMAQLNGQALAIREPATRQPPLLRSIVADLDKLAIQHPERARMLRMRLFGTHDPNEASARSRFVSAALRAGTRTRSSD</sequence>
<evidence type="ECO:0000313" key="1">
    <source>
        <dbReference type="EMBL" id="GHD61591.1"/>
    </source>
</evidence>
<protein>
    <recommendedName>
        <fullName evidence="3">DUF3135 domain-containing protein</fullName>
    </recommendedName>
</protein>